<protein>
    <submittedName>
        <fullName evidence="2">Endotoxin_N domain-containing protein</fullName>
    </submittedName>
</protein>
<dbReference type="InterPro" id="IPR007767">
    <property type="entry name" value="DUF684"/>
</dbReference>
<dbReference type="STRING" id="1561998.A0A1I7V0Q4"/>
<keyword evidence="1" id="KW-1185">Reference proteome</keyword>
<dbReference type="Proteomes" id="UP000095282">
    <property type="component" value="Unplaced"/>
</dbReference>
<dbReference type="PANTHER" id="PTHR31464">
    <property type="entry name" value="PROTEIN CBG01266"/>
    <property type="match status" value="1"/>
</dbReference>
<dbReference type="Pfam" id="PF05075">
    <property type="entry name" value="DUF684"/>
    <property type="match status" value="1"/>
</dbReference>
<proteinExistence type="predicted"/>
<dbReference type="WBParaSite" id="Csp11.Scaffold630.g21240.t1">
    <property type="protein sequence ID" value="Csp11.Scaffold630.g21240.t1"/>
    <property type="gene ID" value="Csp11.Scaffold630.g21240"/>
</dbReference>
<evidence type="ECO:0000313" key="1">
    <source>
        <dbReference type="Proteomes" id="UP000095282"/>
    </source>
</evidence>
<dbReference type="PANTHER" id="PTHR31464:SF3">
    <property type="entry name" value="AAA DOMAIN-CONTAINING PROTEIN-RELATED"/>
    <property type="match status" value="1"/>
</dbReference>
<name>A0A1I7V0Q4_9PELO</name>
<dbReference type="AlphaFoldDB" id="A0A1I7V0Q4"/>
<evidence type="ECO:0000313" key="2">
    <source>
        <dbReference type="WBParaSite" id="Csp11.Scaffold630.g21240.t1"/>
    </source>
</evidence>
<accession>A0A1I7V0Q4</accession>
<reference evidence="2" key="1">
    <citation type="submission" date="2016-11" db="UniProtKB">
        <authorList>
            <consortium name="WormBaseParasite"/>
        </authorList>
    </citation>
    <scope>IDENTIFICATION</scope>
</reference>
<organism evidence="1 2">
    <name type="scientific">Caenorhabditis tropicalis</name>
    <dbReference type="NCBI Taxonomy" id="1561998"/>
    <lineage>
        <taxon>Eukaryota</taxon>
        <taxon>Metazoa</taxon>
        <taxon>Ecdysozoa</taxon>
        <taxon>Nematoda</taxon>
        <taxon>Chromadorea</taxon>
        <taxon>Rhabditida</taxon>
        <taxon>Rhabditina</taxon>
        <taxon>Rhabditomorpha</taxon>
        <taxon>Rhabditoidea</taxon>
        <taxon>Rhabditidae</taxon>
        <taxon>Peloderinae</taxon>
        <taxon>Caenorhabditis</taxon>
    </lineage>
</organism>
<sequence>MTEIAPTVVTYSAKVPEEPEDAPKSIMEVSMVTYVARPMTASEFEEAMAWIKRSSESVKDTFKKAKKFYDDKNIGGALKAIAGVGNIVSGVMKFLPEEKDPMIENLANLETDVKKLGEKLNENMGEMKLHISDIKFYDAIMKPTSVLTRFMRDCLRSPGEAAKKNFERAYNDTSPLSIQYKLYAYLNQKTTNPLVINMDIQKVKSKSTFEKWEDMISRVMAQFLYLEAFGSGLLKGGEVSKDRLLESSEKVFELLDTWKTEYMKDQNYWGDLKEFFEPFISKATGMSNTEKANRIREKLEDYLTSDAFYFCVFNDVKWNEKYTYWCPNEKDQIIGAWGKGRCNAFVYRSRRATKMGQDDYQKIRNQTLQCADGKLRWTGSLNNIIKNQLIDQSLLGGYGFICLIEARSDPVIFDLNALPPDWLNKGPGHQGSALMDLGNGDRREMKIIVSFNCIFFF</sequence>